<dbReference type="EMBL" id="JBAJEX010000005">
    <property type="protein sequence ID" value="MEO1767207.1"/>
    <property type="molecule type" value="Genomic_DNA"/>
</dbReference>
<accession>A0ABV0EEX5</accession>
<reference evidence="1 2" key="1">
    <citation type="submission" date="2024-02" db="EMBL/GenBank/DDBJ databases">
        <title>New thermophilic sulfur-oxidizing bacteria from a hot springs of the Uzon caldera (Kamchatka, Russia).</title>
        <authorList>
            <person name="Dukat A.M."/>
            <person name="Elcheninov A.G."/>
            <person name="Frolov E.N."/>
        </authorList>
    </citation>
    <scope>NUCLEOTIDE SEQUENCE [LARGE SCALE GENOMIC DNA]</scope>
    <source>
        <strain evidence="1 2">AK1</strain>
    </source>
</reference>
<comment type="caution">
    <text evidence="1">The sequence shown here is derived from an EMBL/GenBank/DDBJ whole genome shotgun (WGS) entry which is preliminary data.</text>
</comment>
<evidence type="ECO:0008006" key="3">
    <source>
        <dbReference type="Google" id="ProtNLM"/>
    </source>
</evidence>
<keyword evidence="2" id="KW-1185">Reference proteome</keyword>
<evidence type="ECO:0000313" key="2">
    <source>
        <dbReference type="Proteomes" id="UP001482231"/>
    </source>
</evidence>
<evidence type="ECO:0000313" key="1">
    <source>
        <dbReference type="EMBL" id="MEO1767207.1"/>
    </source>
</evidence>
<proteinExistence type="predicted"/>
<protein>
    <recommendedName>
        <fullName evidence="3">Zorya protein ZorC EH domain-containing protein</fullName>
    </recommendedName>
</protein>
<gene>
    <name evidence="1" type="ORF">V6E02_08280</name>
</gene>
<sequence>MFGFFSFKRKPTDPLTDVQSATRWMETLPLGNLYAANEGLVKALREYNQHQQAPSKDRIAALFTLDEGAQDILRALLGQYLLNPRMSRAVESRLWNAVFAYYQEILHAYHALVMDYVGNPSGSKVKPSLALIVARTVHYIGLGAKWCYFRYERVDPKLWKRLNKLYHLAEYEEIEREPLKLYETHDERSTSIAGRYLRILMLDAINNGTLLPRQLDLVDQWLADFTRELVLEKEFKPERHTFYVDLAEARGARRVRRVEASESKRYWGTFELKSHIDEIRAKLMKGEAPARLGLTEDCKLPACLELLDKVAALWSPTVKRTQRAHERRRVMQQIEVVRGLDMICASVKLNNDQVRLGGAGEGLSYEEMLDMHLYGFVTQRTRTKLAEARQGRRPPLPEYERWVVENESDGGFGALIDVQQDDWIRLGKLLGVKPERQGHWVVAVIRRMVQVSPNQYAVGLQILSQRPVALLLRASHEQPSGYTIDGVDAVDVVLPIPALYLKGERKAGQPDSLILPSAEFANGRHLWFSLHGTTYQIALNQALERGDDWLRVSFRLVTKVPAAGEAVRG</sequence>
<dbReference type="Proteomes" id="UP001482231">
    <property type="component" value="Unassembled WGS sequence"/>
</dbReference>
<organism evidence="1 2">
    <name type="scientific">Thiobacter aerophilum</name>
    <dbReference type="NCBI Taxonomy" id="3121275"/>
    <lineage>
        <taxon>Bacteria</taxon>
        <taxon>Pseudomonadati</taxon>
        <taxon>Pseudomonadota</taxon>
        <taxon>Betaproteobacteria</taxon>
        <taxon>Burkholderiales</taxon>
        <taxon>Thiobacteraceae</taxon>
        <taxon>Thiobacter</taxon>
    </lineage>
</organism>
<name>A0ABV0EEX5_9BURK</name>
<dbReference type="RefSeq" id="WP_347308316.1">
    <property type="nucleotide sequence ID" value="NZ_JBAJEX010000005.1"/>
</dbReference>